<dbReference type="EMBL" id="JAOVZB010000001">
    <property type="protein sequence ID" value="MCV2401968.1"/>
    <property type="molecule type" value="Genomic_DNA"/>
</dbReference>
<reference evidence="3 4" key="1">
    <citation type="submission" date="2022-10" db="EMBL/GenBank/DDBJ databases">
        <title>Marinomonas transparenta sp. nov. and Marinomonas sargassi sp. nov., isolated from marine alga (Sargassum natans (L.) Gaillon).</title>
        <authorList>
            <person name="Wang Y."/>
        </authorList>
    </citation>
    <scope>NUCLEOTIDE SEQUENCE [LARGE SCALE GENOMIC DNA]</scope>
    <source>
        <strain evidence="3 4">C2222</strain>
    </source>
</reference>
<gene>
    <name evidence="3" type="ORF">OFY17_03615</name>
</gene>
<dbReference type="InterPro" id="IPR006869">
    <property type="entry name" value="DUF547"/>
</dbReference>
<dbReference type="InterPro" id="IPR051548">
    <property type="entry name" value="Grx-like_ET"/>
</dbReference>
<evidence type="ECO:0000256" key="1">
    <source>
        <dbReference type="SAM" id="SignalP"/>
    </source>
</evidence>
<comment type="caution">
    <text evidence="3">The sequence shown here is derived from an EMBL/GenBank/DDBJ whole genome shotgun (WGS) entry which is preliminary data.</text>
</comment>
<evidence type="ECO:0000313" key="3">
    <source>
        <dbReference type="EMBL" id="MCV2401968.1"/>
    </source>
</evidence>
<feature type="chain" id="PRO_5045367396" evidence="1">
    <location>
        <begin position="22"/>
        <end position="267"/>
    </location>
</feature>
<evidence type="ECO:0000313" key="4">
    <source>
        <dbReference type="Proteomes" id="UP001209713"/>
    </source>
</evidence>
<protein>
    <submittedName>
        <fullName evidence="3">DUF547 domain-containing protein</fullName>
    </submittedName>
</protein>
<sequence length="267" mass="30376">MKVWLIILSALLSLNIGLAQAKNAFNHDQWDSLLQKHVYLINGGQASQVDYQGFADNQTELKSYLDSLSKVSQSEFDAWPKDDQLAFLINAYNAWTVEFILSKWPDLKSIKDLGSFFSSPWSKEFVPLLGATRSLDDIEHKLIRGSGRYQEPRIHFAVNCASIGCPALANTAFQGDNLESLLESQTKLFLADKSRNRLNGNKIELSSIFKWYKEDFEKGLKGYHSLEAFLLDYADDLELTESVIQMLKEDDASIKFLSYDWGLNKKI</sequence>
<dbReference type="PANTHER" id="PTHR34386:SF1">
    <property type="entry name" value="GLUTAREDOXIN-LIKE PROTEIN NRDH"/>
    <property type="match status" value="1"/>
</dbReference>
<dbReference type="Proteomes" id="UP001209713">
    <property type="component" value="Unassembled WGS sequence"/>
</dbReference>
<name>A0ABT2YQ06_9GAMM</name>
<accession>A0ABT2YQ06</accession>
<keyword evidence="1" id="KW-0732">Signal</keyword>
<dbReference type="Pfam" id="PF04784">
    <property type="entry name" value="DUF547"/>
    <property type="match status" value="1"/>
</dbReference>
<evidence type="ECO:0000259" key="2">
    <source>
        <dbReference type="Pfam" id="PF04784"/>
    </source>
</evidence>
<dbReference type="PANTHER" id="PTHR34386">
    <property type="entry name" value="GLUTAREDOXIN"/>
    <property type="match status" value="1"/>
</dbReference>
<organism evidence="3 4">
    <name type="scientific">Marinomonas sargassi</name>
    <dbReference type="NCBI Taxonomy" id="2984494"/>
    <lineage>
        <taxon>Bacteria</taxon>
        <taxon>Pseudomonadati</taxon>
        <taxon>Pseudomonadota</taxon>
        <taxon>Gammaproteobacteria</taxon>
        <taxon>Oceanospirillales</taxon>
        <taxon>Oceanospirillaceae</taxon>
        <taxon>Marinomonas</taxon>
    </lineage>
</organism>
<feature type="signal peptide" evidence="1">
    <location>
        <begin position="1"/>
        <end position="21"/>
    </location>
</feature>
<feature type="domain" description="DUF547" evidence="2">
    <location>
        <begin position="77"/>
        <end position="190"/>
    </location>
</feature>
<keyword evidence="4" id="KW-1185">Reference proteome</keyword>
<dbReference type="RefSeq" id="WP_263529336.1">
    <property type="nucleotide sequence ID" value="NZ_JAOVZB010000001.1"/>
</dbReference>
<proteinExistence type="predicted"/>